<evidence type="ECO:0000256" key="5">
    <source>
        <dbReference type="ARBA" id="ARBA00022692"/>
    </source>
</evidence>
<dbReference type="SUPFAM" id="SSF81345">
    <property type="entry name" value="ABC transporter involved in vitamin B12 uptake, BtuC"/>
    <property type="match status" value="1"/>
</dbReference>
<gene>
    <name evidence="9" type="primary">fpuB</name>
    <name evidence="9" type="ORF">WFA24289_01328</name>
</gene>
<evidence type="ECO:0000256" key="3">
    <source>
        <dbReference type="ARBA" id="ARBA00022448"/>
    </source>
</evidence>
<dbReference type="Pfam" id="PF01032">
    <property type="entry name" value="FecCD"/>
    <property type="match status" value="1"/>
</dbReference>
<feature type="transmembrane region" description="Helical" evidence="8">
    <location>
        <begin position="71"/>
        <end position="90"/>
    </location>
</feature>
<keyword evidence="7 8" id="KW-0472">Membrane</keyword>
<feature type="transmembrane region" description="Helical" evidence="8">
    <location>
        <begin position="274"/>
        <end position="294"/>
    </location>
</feature>
<dbReference type="PANTHER" id="PTHR30472:SF25">
    <property type="entry name" value="ABC TRANSPORTER PERMEASE PROTEIN MJ0876-RELATED"/>
    <property type="match status" value="1"/>
</dbReference>
<feature type="transmembrane region" description="Helical" evidence="8">
    <location>
        <begin position="39"/>
        <end position="59"/>
    </location>
</feature>
<sequence length="301" mass="32184">MKRLSWWLVAVLVAISGITLALPLGHTWPTPQIFWELRVPRLIFAILGGAMLAASAVIFQTTLRNRYVDGGMLGLASGVELGNAVLAVFFAPATPWRVLTGAVWAVVWLLILRASMLRILRQPLQLLLGGLGVAMVLNAIMTLLTSNQGFVGKSLANVTVQDTWLLAIVGIVGIIIWQIAGTTLTYFALPKLHVVQLGIDETRLSLLWQLGAALLIGAVTAVLGTTFFVGLIIAQVIAQVVVKPAQNRLVVTGLLGAVMLSTSDLLAHSVHYPVELPTGAVLMLLTAPLLLILWKGGPHVN</sequence>
<feature type="transmembrane region" description="Helical" evidence="8">
    <location>
        <begin position="164"/>
        <end position="189"/>
    </location>
</feature>
<evidence type="ECO:0000256" key="2">
    <source>
        <dbReference type="ARBA" id="ARBA00007935"/>
    </source>
</evidence>
<organism evidence="9 10">
    <name type="scientific">Periweissella fabaria</name>
    <dbReference type="NCBI Taxonomy" id="546157"/>
    <lineage>
        <taxon>Bacteria</taxon>
        <taxon>Bacillati</taxon>
        <taxon>Bacillota</taxon>
        <taxon>Bacilli</taxon>
        <taxon>Lactobacillales</taxon>
        <taxon>Lactobacillaceae</taxon>
        <taxon>Periweissella</taxon>
    </lineage>
</organism>
<keyword evidence="10" id="KW-1185">Reference proteome</keyword>
<dbReference type="PANTHER" id="PTHR30472">
    <property type="entry name" value="FERRIC ENTEROBACTIN TRANSPORT SYSTEM PERMEASE PROTEIN"/>
    <property type="match status" value="1"/>
</dbReference>
<dbReference type="InterPro" id="IPR000522">
    <property type="entry name" value="ABC_transptr_permease_BtuC"/>
</dbReference>
<protein>
    <submittedName>
        <fullName evidence="9">Petrobactin import system permease protein FpuB</fullName>
    </submittedName>
</protein>
<dbReference type="Proteomes" id="UP000789707">
    <property type="component" value="Unassembled WGS sequence"/>
</dbReference>
<evidence type="ECO:0000256" key="8">
    <source>
        <dbReference type="SAM" id="Phobius"/>
    </source>
</evidence>
<keyword evidence="3" id="KW-0813">Transport</keyword>
<keyword evidence="4" id="KW-1003">Cell membrane</keyword>
<proteinExistence type="inferred from homology"/>
<comment type="caution">
    <text evidence="9">The sequence shown here is derived from an EMBL/GenBank/DDBJ whole genome shotgun (WGS) entry which is preliminary data.</text>
</comment>
<evidence type="ECO:0000256" key="4">
    <source>
        <dbReference type="ARBA" id="ARBA00022475"/>
    </source>
</evidence>
<dbReference type="Gene3D" id="1.10.3470.10">
    <property type="entry name" value="ABC transporter involved in vitamin B12 uptake, BtuC"/>
    <property type="match status" value="1"/>
</dbReference>
<keyword evidence="6 8" id="KW-1133">Transmembrane helix</keyword>
<accession>A0ABN8BKS2</accession>
<evidence type="ECO:0000256" key="1">
    <source>
        <dbReference type="ARBA" id="ARBA00004651"/>
    </source>
</evidence>
<evidence type="ECO:0000313" key="9">
    <source>
        <dbReference type="EMBL" id="CAH0417011.1"/>
    </source>
</evidence>
<keyword evidence="5 8" id="KW-0812">Transmembrane</keyword>
<dbReference type="InterPro" id="IPR037294">
    <property type="entry name" value="ABC_BtuC-like"/>
</dbReference>
<evidence type="ECO:0000256" key="7">
    <source>
        <dbReference type="ARBA" id="ARBA00023136"/>
    </source>
</evidence>
<name>A0ABN8BKS2_9LACO</name>
<dbReference type="RefSeq" id="WP_230097045.1">
    <property type="nucleotide sequence ID" value="NZ_CAKKNS010000005.1"/>
</dbReference>
<feature type="transmembrane region" description="Helical" evidence="8">
    <location>
        <begin position="126"/>
        <end position="144"/>
    </location>
</feature>
<evidence type="ECO:0000313" key="10">
    <source>
        <dbReference type="Proteomes" id="UP000789707"/>
    </source>
</evidence>
<evidence type="ECO:0000256" key="6">
    <source>
        <dbReference type="ARBA" id="ARBA00022989"/>
    </source>
</evidence>
<comment type="subcellular location">
    <subcellularLocation>
        <location evidence="1">Cell membrane</location>
        <topology evidence="1">Multi-pass membrane protein</topology>
    </subcellularLocation>
</comment>
<comment type="similarity">
    <text evidence="2">Belongs to the binding-protein-dependent transport system permease family. FecCD subfamily.</text>
</comment>
<feature type="transmembrane region" description="Helical" evidence="8">
    <location>
        <begin position="96"/>
        <end position="114"/>
    </location>
</feature>
<reference evidence="9 10" key="1">
    <citation type="submission" date="2021-11" db="EMBL/GenBank/DDBJ databases">
        <authorList>
            <person name="Depoorter E."/>
        </authorList>
    </citation>
    <scope>NUCLEOTIDE SEQUENCE [LARGE SCALE GENOMIC DNA]</scope>
    <source>
        <strain evidence="9 10">LMG 24289</strain>
    </source>
</reference>
<feature type="transmembrane region" description="Helical" evidence="8">
    <location>
        <begin position="210"/>
        <end position="237"/>
    </location>
</feature>
<dbReference type="EMBL" id="CAKKNS010000005">
    <property type="protein sequence ID" value="CAH0417011.1"/>
    <property type="molecule type" value="Genomic_DNA"/>
</dbReference>